<proteinExistence type="predicted"/>
<dbReference type="Gene3D" id="3.30.70.270">
    <property type="match status" value="1"/>
</dbReference>
<sequence length="68" mass="7874">MVRALRGFLSLTGYYRKFIKDYDIIVAPVTKLLKRKAFSWGPTAEAAFKTIFVIYEIPKFTINSNKIL</sequence>
<accession>A0A6G1CIB7</accession>
<evidence type="ECO:0008006" key="3">
    <source>
        <dbReference type="Google" id="ProtNLM"/>
    </source>
</evidence>
<dbReference type="Proteomes" id="UP000479710">
    <property type="component" value="Unassembled WGS sequence"/>
</dbReference>
<dbReference type="PANTHER" id="PTHR33064">
    <property type="entry name" value="POL PROTEIN"/>
    <property type="match status" value="1"/>
</dbReference>
<dbReference type="InterPro" id="IPR043502">
    <property type="entry name" value="DNA/RNA_pol_sf"/>
</dbReference>
<dbReference type="EMBL" id="SPHZ02000009">
    <property type="protein sequence ID" value="KAF0899942.1"/>
    <property type="molecule type" value="Genomic_DNA"/>
</dbReference>
<reference evidence="1 2" key="1">
    <citation type="submission" date="2019-11" db="EMBL/GenBank/DDBJ databases">
        <title>Whole genome sequence of Oryza granulata.</title>
        <authorList>
            <person name="Li W."/>
        </authorList>
    </citation>
    <scope>NUCLEOTIDE SEQUENCE [LARGE SCALE GENOMIC DNA]</scope>
    <source>
        <strain evidence="2">cv. Menghai</strain>
        <tissue evidence="1">Leaf</tissue>
    </source>
</reference>
<dbReference type="InterPro" id="IPR051320">
    <property type="entry name" value="Viral_Replic_Matur_Polypro"/>
</dbReference>
<dbReference type="OrthoDB" id="783906at2759"/>
<dbReference type="SUPFAM" id="SSF56672">
    <property type="entry name" value="DNA/RNA polymerases"/>
    <property type="match status" value="1"/>
</dbReference>
<protein>
    <recommendedName>
        <fullName evidence="3">Reverse transcriptase/retrotransposon-derived protein RNase H-like domain-containing protein</fullName>
    </recommendedName>
</protein>
<comment type="caution">
    <text evidence="1">The sequence shown here is derived from an EMBL/GenBank/DDBJ whole genome shotgun (WGS) entry which is preliminary data.</text>
</comment>
<dbReference type="InterPro" id="IPR043128">
    <property type="entry name" value="Rev_trsase/Diguanyl_cyclase"/>
</dbReference>
<organism evidence="1 2">
    <name type="scientific">Oryza meyeriana var. granulata</name>
    <dbReference type="NCBI Taxonomy" id="110450"/>
    <lineage>
        <taxon>Eukaryota</taxon>
        <taxon>Viridiplantae</taxon>
        <taxon>Streptophyta</taxon>
        <taxon>Embryophyta</taxon>
        <taxon>Tracheophyta</taxon>
        <taxon>Spermatophyta</taxon>
        <taxon>Magnoliopsida</taxon>
        <taxon>Liliopsida</taxon>
        <taxon>Poales</taxon>
        <taxon>Poaceae</taxon>
        <taxon>BOP clade</taxon>
        <taxon>Oryzoideae</taxon>
        <taxon>Oryzeae</taxon>
        <taxon>Oryzinae</taxon>
        <taxon>Oryza</taxon>
        <taxon>Oryza meyeriana</taxon>
    </lineage>
</organism>
<evidence type="ECO:0000313" key="2">
    <source>
        <dbReference type="Proteomes" id="UP000479710"/>
    </source>
</evidence>
<dbReference type="PANTHER" id="PTHR33064:SF37">
    <property type="entry name" value="RIBONUCLEASE H"/>
    <property type="match status" value="1"/>
</dbReference>
<keyword evidence="2" id="KW-1185">Reference proteome</keyword>
<name>A0A6G1CIB7_9ORYZ</name>
<gene>
    <name evidence="1" type="ORF">E2562_025502</name>
</gene>
<evidence type="ECO:0000313" key="1">
    <source>
        <dbReference type="EMBL" id="KAF0899942.1"/>
    </source>
</evidence>
<dbReference type="AlphaFoldDB" id="A0A6G1CIB7"/>